<reference evidence="1 2" key="1">
    <citation type="submission" date="2021-06" db="EMBL/GenBank/DDBJ databases">
        <authorList>
            <person name="Palmer J.M."/>
        </authorList>
    </citation>
    <scope>NUCLEOTIDE SEQUENCE [LARGE SCALE GENOMIC DNA]</scope>
    <source>
        <strain evidence="1 2">XC_2019</strain>
        <tissue evidence="1">Muscle</tissue>
    </source>
</reference>
<evidence type="ECO:0000313" key="1">
    <source>
        <dbReference type="EMBL" id="MEQ2213855.1"/>
    </source>
</evidence>
<accession>A0ABV0RZY0</accession>
<organism evidence="1 2">
    <name type="scientific">Xenoophorus captivus</name>
    <dbReference type="NCBI Taxonomy" id="1517983"/>
    <lineage>
        <taxon>Eukaryota</taxon>
        <taxon>Metazoa</taxon>
        <taxon>Chordata</taxon>
        <taxon>Craniata</taxon>
        <taxon>Vertebrata</taxon>
        <taxon>Euteleostomi</taxon>
        <taxon>Actinopterygii</taxon>
        <taxon>Neopterygii</taxon>
        <taxon>Teleostei</taxon>
        <taxon>Neoteleostei</taxon>
        <taxon>Acanthomorphata</taxon>
        <taxon>Ovalentaria</taxon>
        <taxon>Atherinomorphae</taxon>
        <taxon>Cyprinodontiformes</taxon>
        <taxon>Goodeidae</taxon>
        <taxon>Xenoophorus</taxon>
    </lineage>
</organism>
<protein>
    <submittedName>
        <fullName evidence="1">Uncharacterized protein</fullName>
    </submittedName>
</protein>
<evidence type="ECO:0000313" key="2">
    <source>
        <dbReference type="Proteomes" id="UP001434883"/>
    </source>
</evidence>
<dbReference type="EMBL" id="JAHRIN010063765">
    <property type="protein sequence ID" value="MEQ2213855.1"/>
    <property type="molecule type" value="Genomic_DNA"/>
</dbReference>
<gene>
    <name evidence="1" type="ORF">XENOCAPTIV_022262</name>
</gene>
<proteinExistence type="predicted"/>
<name>A0ABV0RZY0_9TELE</name>
<keyword evidence="2" id="KW-1185">Reference proteome</keyword>
<sequence length="143" mass="15871">MEFLKDIRPESTLQYDIGIKLLVIQTVKSSGEYPQLKKSFPLVPIGFCCWAVGGHRNPLGALSTSLHPCDRDVASHKVVHSKFFEPSCQLPPGFLPNLPGQPSKATVISTYCETMPQKVLLVVGRKFNFSQQFCSVFDSLQLS</sequence>
<dbReference type="Proteomes" id="UP001434883">
    <property type="component" value="Unassembled WGS sequence"/>
</dbReference>
<comment type="caution">
    <text evidence="1">The sequence shown here is derived from an EMBL/GenBank/DDBJ whole genome shotgun (WGS) entry which is preliminary data.</text>
</comment>